<keyword evidence="1" id="KW-0812">Transmembrane</keyword>
<dbReference type="Proteomes" id="UP000271337">
    <property type="component" value="Unassembled WGS sequence"/>
</dbReference>
<keyword evidence="2" id="KW-0732">Signal</keyword>
<protein>
    <recommendedName>
        <fullName evidence="7">ASST-domain-containing protein</fullName>
    </recommendedName>
</protein>
<gene>
    <name evidence="4" type="ORF">D0866_06723</name>
    <name evidence="3" type="ORF">D0867_06458</name>
</gene>
<evidence type="ECO:0000313" key="3">
    <source>
        <dbReference type="EMBL" id="RMY16611.1"/>
    </source>
</evidence>
<dbReference type="InterPro" id="IPR053143">
    <property type="entry name" value="Arylsulfate_ST"/>
</dbReference>
<dbReference type="EMBL" id="QWIL01000629">
    <property type="protein sequence ID" value="RMY16611.1"/>
    <property type="molecule type" value="Genomic_DNA"/>
</dbReference>
<name>A0A3M7AXX2_HORWE</name>
<feature type="transmembrane region" description="Helical" evidence="1">
    <location>
        <begin position="577"/>
        <end position="602"/>
    </location>
</feature>
<organism evidence="4 6">
    <name type="scientific">Hortaea werneckii</name>
    <name type="common">Black yeast</name>
    <name type="synonym">Cladosporium werneckii</name>
    <dbReference type="NCBI Taxonomy" id="91943"/>
    <lineage>
        <taxon>Eukaryota</taxon>
        <taxon>Fungi</taxon>
        <taxon>Dikarya</taxon>
        <taxon>Ascomycota</taxon>
        <taxon>Pezizomycotina</taxon>
        <taxon>Dothideomycetes</taxon>
        <taxon>Dothideomycetidae</taxon>
        <taxon>Mycosphaerellales</taxon>
        <taxon>Teratosphaeriaceae</taxon>
        <taxon>Hortaea</taxon>
    </lineage>
</organism>
<evidence type="ECO:0000313" key="6">
    <source>
        <dbReference type="Proteomes" id="UP000276864"/>
    </source>
</evidence>
<keyword evidence="1" id="KW-0472">Membrane</keyword>
<dbReference type="PANTHER" id="PTHR35340:SF8">
    <property type="entry name" value="ASST-DOMAIN-CONTAINING PROTEIN"/>
    <property type="match status" value="1"/>
</dbReference>
<evidence type="ECO:0000313" key="4">
    <source>
        <dbReference type="EMBL" id="RMY32267.1"/>
    </source>
</evidence>
<comment type="caution">
    <text evidence="4">The sequence shown here is derived from an EMBL/GenBank/DDBJ whole genome shotgun (WGS) entry which is preliminary data.</text>
</comment>
<evidence type="ECO:0000256" key="2">
    <source>
        <dbReference type="SAM" id="SignalP"/>
    </source>
</evidence>
<dbReference type="PANTHER" id="PTHR35340">
    <property type="entry name" value="PQQ ENZYME REPEAT PROTEIN-RELATED"/>
    <property type="match status" value="1"/>
</dbReference>
<dbReference type="InterPro" id="IPR039535">
    <property type="entry name" value="ASST-like"/>
</dbReference>
<sequence length="753" mass="82909">MGTSKALAYALTAGLTLARSPVDPEGWEDGSDLHHFVTRPDLTAPRYNVAKYHPESIAPGYWFVAPYSSLYDQPSFNGRKEHISGQTGAHIYDADGNLVWSAASKYHNRNVFNLQPVNINETHQLAYHLAGSDSDDGYPKHSSQVFADSSYEEVGRINEASRGGPVDFHAFKVLPGAETALISSEWWDTGNLTQPDGQDSIERPILNAGFAEVKLNNPGEALFQWDAYKSGLGLDECYDEHGLNQQEGYWDYIHENSVDKDSQGDYYVSARHTNTIYKVSKDDGHIEWRLGGKRSDFKVLDPKLTFYWQHHVRVRSVNASHTVLTVFDNASEDQGRNSSIPESASAAKIILLDTINMEASLLRYYDRPNGGKSRKLGDVQQLNEGDIMQSSIFVDWAEQGHIAEYDSEGRMVLEAQFASPRMSTYRAYKFPWVGQPKERPVCKLLPMNLALKAHDVATAFYVSWNGATEVSTWEFYGGDEMNEEGFEKLGSTPKDGFETSLVISGIAKFGYAVALDKDGKELGKSETVSLLPPQDGDLKPLSSVTPGIRKLVEQSDDTAKPVGSSPQKEVANGGHNALVQLLLTVGTFAVYAFAAFGVYSLVKMVVPLTGGWQRGYKPLRESKYSDEHVLESTGRDRPAEDVAYRSSVKSSLSGKDEGTVGISSEVGFGAEELPKGFVRSIFECRLLLVPQKKKAAPIGKRAAKVQPNAIPAASPEERRAVEVDVSGVLSMANKDADDEDAIIDVNEAVKYTE</sequence>
<keyword evidence="1" id="KW-1133">Transmembrane helix</keyword>
<dbReference type="AlphaFoldDB" id="A0A3M7AXX2"/>
<dbReference type="Pfam" id="PF14269">
    <property type="entry name" value="Arylsulfotran_2"/>
    <property type="match status" value="1"/>
</dbReference>
<reference evidence="5 6" key="1">
    <citation type="journal article" date="2018" name="BMC Genomics">
        <title>Genomic evidence for intraspecific hybridization in a clonal and extremely halotolerant yeast.</title>
        <authorList>
            <person name="Gostincar C."/>
            <person name="Stajich J.E."/>
            <person name="Zupancic J."/>
            <person name="Zalar P."/>
            <person name="Gunde-Cimerman N."/>
        </authorList>
    </citation>
    <scope>NUCLEOTIDE SEQUENCE [LARGE SCALE GENOMIC DNA]</scope>
    <source>
        <strain evidence="4 6">EXF-6651</strain>
        <strain evidence="3 5">EXF-6669</strain>
    </source>
</reference>
<proteinExistence type="predicted"/>
<evidence type="ECO:0008006" key="7">
    <source>
        <dbReference type="Google" id="ProtNLM"/>
    </source>
</evidence>
<evidence type="ECO:0000256" key="1">
    <source>
        <dbReference type="SAM" id="Phobius"/>
    </source>
</evidence>
<feature type="signal peptide" evidence="2">
    <location>
        <begin position="1"/>
        <end position="18"/>
    </location>
</feature>
<dbReference type="Proteomes" id="UP000276864">
    <property type="component" value="Unassembled WGS sequence"/>
</dbReference>
<evidence type="ECO:0000313" key="5">
    <source>
        <dbReference type="Proteomes" id="UP000271337"/>
    </source>
</evidence>
<dbReference type="OrthoDB" id="5427350at2759"/>
<feature type="chain" id="PRO_5044595855" description="ASST-domain-containing protein" evidence="2">
    <location>
        <begin position="19"/>
        <end position="753"/>
    </location>
</feature>
<dbReference type="EMBL" id="QWIM01000650">
    <property type="protein sequence ID" value="RMY32267.1"/>
    <property type="molecule type" value="Genomic_DNA"/>
</dbReference>
<accession>A0A3M7AXX2</accession>